<keyword evidence="7" id="KW-1133">Transmembrane helix</keyword>
<protein>
    <submittedName>
        <fullName evidence="12">Uncharacterized protein LOC116939499</fullName>
    </submittedName>
</protein>
<feature type="signal peptide" evidence="8">
    <location>
        <begin position="1"/>
        <end position="17"/>
    </location>
</feature>
<evidence type="ECO:0000259" key="10">
    <source>
        <dbReference type="PROSITE" id="PS50026"/>
    </source>
</evidence>
<gene>
    <name evidence="12" type="primary">LOC116939499</name>
</gene>
<dbReference type="SMART" id="SM00179">
    <property type="entry name" value="EGF_CA"/>
    <property type="match status" value="1"/>
</dbReference>
<dbReference type="InterPro" id="IPR049883">
    <property type="entry name" value="NOTCH1_EGF-like"/>
</dbReference>
<dbReference type="InterPro" id="IPR018097">
    <property type="entry name" value="EGF_Ca-bd_CS"/>
</dbReference>
<keyword evidence="2 8" id="KW-0732">Signal</keyword>
<dbReference type="PROSITE" id="PS50026">
    <property type="entry name" value="EGF_3"/>
    <property type="match status" value="1"/>
</dbReference>
<dbReference type="Proteomes" id="UP001318040">
    <property type="component" value="Chromosome 6"/>
</dbReference>
<evidence type="ECO:0000256" key="4">
    <source>
        <dbReference type="ARBA" id="ARBA00023157"/>
    </source>
</evidence>
<feature type="domain" description="CUB" evidence="9">
    <location>
        <begin position="366"/>
        <end position="483"/>
    </location>
</feature>
<evidence type="ECO:0000256" key="3">
    <source>
        <dbReference type="ARBA" id="ARBA00022737"/>
    </source>
</evidence>
<dbReference type="SUPFAM" id="SSF57196">
    <property type="entry name" value="EGF/Laminin"/>
    <property type="match status" value="1"/>
</dbReference>
<dbReference type="RefSeq" id="XP_032803831.1">
    <property type="nucleotide sequence ID" value="XM_032947940.1"/>
</dbReference>
<dbReference type="KEGG" id="pmrn:116939499"/>
<evidence type="ECO:0000256" key="1">
    <source>
        <dbReference type="ARBA" id="ARBA00022536"/>
    </source>
</evidence>
<dbReference type="GO" id="GO:0005509">
    <property type="term" value="F:calcium ion binding"/>
    <property type="evidence" value="ECO:0007669"/>
    <property type="project" value="InterPro"/>
</dbReference>
<feature type="compositionally biased region" description="Polar residues" evidence="6">
    <location>
        <begin position="1030"/>
        <end position="1044"/>
    </location>
</feature>
<keyword evidence="4" id="KW-1015">Disulfide bond</keyword>
<dbReference type="FunFam" id="2.10.25.10:FF:000038">
    <property type="entry name" value="Fibrillin 2"/>
    <property type="match status" value="1"/>
</dbReference>
<accession>A0AAJ7SQR2</accession>
<dbReference type="InterPro" id="IPR000152">
    <property type="entry name" value="EGF-type_Asp/Asn_hydroxyl_site"/>
</dbReference>
<evidence type="ECO:0000256" key="6">
    <source>
        <dbReference type="SAM" id="MobiDB-lite"/>
    </source>
</evidence>
<dbReference type="InterPro" id="IPR001881">
    <property type="entry name" value="EGF-like_Ca-bd_dom"/>
</dbReference>
<evidence type="ECO:0000256" key="2">
    <source>
        <dbReference type="ARBA" id="ARBA00022729"/>
    </source>
</evidence>
<dbReference type="Gene3D" id="2.10.25.10">
    <property type="entry name" value="Laminin"/>
    <property type="match status" value="1"/>
</dbReference>
<feature type="transmembrane region" description="Helical" evidence="7">
    <location>
        <begin position="1247"/>
        <end position="1273"/>
    </location>
</feature>
<dbReference type="PROSITE" id="PS01187">
    <property type="entry name" value="EGF_CA"/>
    <property type="match status" value="1"/>
</dbReference>
<name>A0AAJ7SQR2_PETMA</name>
<dbReference type="PROSITE" id="PS01180">
    <property type="entry name" value="CUB"/>
    <property type="match status" value="1"/>
</dbReference>
<keyword evidence="7" id="KW-0472">Membrane</keyword>
<proteinExistence type="predicted"/>
<keyword evidence="11" id="KW-1185">Reference proteome</keyword>
<feature type="domain" description="EGF-like" evidence="10">
    <location>
        <begin position="1185"/>
        <end position="1230"/>
    </location>
</feature>
<dbReference type="SUPFAM" id="SSF49854">
    <property type="entry name" value="Spermadhesin, CUB domain"/>
    <property type="match status" value="1"/>
</dbReference>
<evidence type="ECO:0000256" key="8">
    <source>
        <dbReference type="SAM" id="SignalP"/>
    </source>
</evidence>
<keyword evidence="1 5" id="KW-0245">EGF-like domain</keyword>
<comment type="caution">
    <text evidence="5">Lacks conserved residue(s) required for the propagation of feature annotation.</text>
</comment>
<dbReference type="Pfam" id="PF00431">
    <property type="entry name" value="CUB"/>
    <property type="match status" value="1"/>
</dbReference>
<evidence type="ECO:0000256" key="7">
    <source>
        <dbReference type="SAM" id="Phobius"/>
    </source>
</evidence>
<dbReference type="InterPro" id="IPR000859">
    <property type="entry name" value="CUB_dom"/>
</dbReference>
<sequence>MLKLLLLLLGLPRLALSFCTEVPTAQPPFDYAASEIRLRQALQRNGLDPLAMPQTPCQRKVDGFEGVLEPFCLLYARSSEASAGLWSECTLTVPTDYCLLVHVCLGCPSDGSCTAEHNSFVVLTPMAGTDESGEAGDRLGRTAGPGGRWGELGGRVALELCAHRCSSALFAMPTNRLHVAFVPESIPPVHSFHALHSYAKVRYLAVPSARADAAAGDHYIQEWLEAGCDNGASGKFPPMPPHGIPADGNQAVIGERSAMRPAPSLAERIVHLGGGYPVFRLVADDDEDGRHLLGELVHSYLQHWLPSPLRLRLRTRSLRLSYSRQKGHRPHPPPDGRAVREATSQPRRHCAPQYAVPRMAYPLESCQFELQGKSGRFYSPNFPDSYPELVWCSWNLQVRETQSIVLKICGFTGGDECCLHSDRLIFEESPRRNIMAMVLSCWGHDTYYYTPKGSGLSVLLVSGDRQALKSAAPRRFWGEYFVLDEWDTLDLSRLNCGESGDNSTLINVIQQPASDADSDRMVLLSSEMEDFVNQTPLDINSLTNEWDLEVNEDRGTEEGIQQDIPYHDVRYSPFELANETRHKTALEIEFEQRLVPLGSKVDDATSAILLEKNVPYISDVEVPKHITALPVFKNQTRLSMSVTVRDPSVKFHQTHNHVEFLSPKSSGVNLRAAEAVNETPVADANAHTPGFLKPMLQNKLLRPPNVIQQTPSFLTKNTLASVLQIHLISPTSVTMVTNSEKSERRVHNFPNAFSDKVLEDDVTSNTNGSLGLAFEIEPSFVQSKVMSQHFLQLNKVSTPALSGSSTQILPTDYHGVSVDGYPPSRTAIRSESRGTAQVFDNLSQSSTRTSLLGKMSELVKGTKRRVASGKQMTRASAVASLIKSQPLLAFPVEASLRELSHNAIKKKSIFSTHVTRIHKGRYLQASRTRWYSFPLAGTFNVSTKPSVTAQARIVATTQSRIHSTTVTTSATAERTISDASVASNRLSILPEAASRSPLMYSAQLFPADKSDVSSPKPVIRDFMPTESVGISSSTVTANGTSSSDGPFPTAKNEDKPQSLDIGTGPFRPREYTWFEMSVDSMLQKKAREGLVFGRIVRLLSSHLSQLMEKNASDYYASNFLSVLPRQAGWVAQGLQVQAKLHAFFRHLPRASARQLQRSLRNLPGQHVESVDGALRLQLLSIDVTDVDECDVGEDMCDANAFCHNMVGSYVCFCNENYINLDPVWKGTQCQSVLAQEAPEVAALVSPLAMALGSAACILVLLVLVGVAASSVAVRGRRRRRRLRLEANGFSCTSTPAIYFHRRWEDWDPPPAPTLSNATLVSQPLVGPPMVSVSSIGVSDNLATLNGGTSTGGQWRASASADV</sequence>
<dbReference type="InterPro" id="IPR035914">
    <property type="entry name" value="Sperma_CUB_dom_sf"/>
</dbReference>
<dbReference type="Gene3D" id="2.60.120.290">
    <property type="entry name" value="Spermadhesin, CUB domain"/>
    <property type="match status" value="1"/>
</dbReference>
<dbReference type="PROSITE" id="PS00010">
    <property type="entry name" value="ASX_HYDROXYL"/>
    <property type="match status" value="1"/>
</dbReference>
<dbReference type="Pfam" id="PF07645">
    <property type="entry name" value="EGF_CA"/>
    <property type="match status" value="1"/>
</dbReference>
<organism evidence="11 12">
    <name type="scientific">Petromyzon marinus</name>
    <name type="common">Sea lamprey</name>
    <dbReference type="NCBI Taxonomy" id="7757"/>
    <lineage>
        <taxon>Eukaryota</taxon>
        <taxon>Metazoa</taxon>
        <taxon>Chordata</taxon>
        <taxon>Craniata</taxon>
        <taxon>Vertebrata</taxon>
        <taxon>Cyclostomata</taxon>
        <taxon>Hyperoartia</taxon>
        <taxon>Petromyzontiformes</taxon>
        <taxon>Petromyzontidae</taxon>
        <taxon>Petromyzon</taxon>
    </lineage>
</organism>
<feature type="region of interest" description="Disordered" evidence="6">
    <location>
        <begin position="322"/>
        <end position="348"/>
    </location>
</feature>
<dbReference type="CDD" id="cd00054">
    <property type="entry name" value="EGF_CA"/>
    <property type="match status" value="1"/>
</dbReference>
<dbReference type="InterPro" id="IPR000742">
    <property type="entry name" value="EGF"/>
</dbReference>
<evidence type="ECO:0000313" key="11">
    <source>
        <dbReference type="Proteomes" id="UP001318040"/>
    </source>
</evidence>
<evidence type="ECO:0000256" key="5">
    <source>
        <dbReference type="PROSITE-ProRule" id="PRU00076"/>
    </source>
</evidence>
<evidence type="ECO:0000259" key="9">
    <source>
        <dbReference type="PROSITE" id="PS01180"/>
    </source>
</evidence>
<evidence type="ECO:0000313" key="12">
    <source>
        <dbReference type="RefSeq" id="XP_032803831.1"/>
    </source>
</evidence>
<feature type="region of interest" description="Disordered" evidence="6">
    <location>
        <begin position="1030"/>
        <end position="1064"/>
    </location>
</feature>
<feature type="chain" id="PRO_5042558363" evidence="8">
    <location>
        <begin position="18"/>
        <end position="1362"/>
    </location>
</feature>
<keyword evidence="7" id="KW-0812">Transmembrane</keyword>
<keyword evidence="3" id="KW-0677">Repeat</keyword>
<reference evidence="12" key="1">
    <citation type="submission" date="2025-08" db="UniProtKB">
        <authorList>
            <consortium name="RefSeq"/>
        </authorList>
    </citation>
    <scope>IDENTIFICATION</scope>
    <source>
        <tissue evidence="12">Sperm</tissue>
    </source>
</reference>